<proteinExistence type="predicted"/>
<dbReference type="Proteomes" id="UP000322699">
    <property type="component" value="Unassembled WGS sequence"/>
</dbReference>
<comment type="caution">
    <text evidence="1">The sequence shown here is derived from an EMBL/GenBank/DDBJ whole genome shotgun (WGS) entry which is preliminary data.</text>
</comment>
<dbReference type="AlphaFoldDB" id="A0A5B1CMW0"/>
<reference evidence="1 2" key="1">
    <citation type="submission" date="2019-08" db="EMBL/GenBank/DDBJ databases">
        <title>Deep-cultivation of Planctomycetes and their phenomic and genomic characterization uncovers novel biology.</title>
        <authorList>
            <person name="Wiegand S."/>
            <person name="Jogler M."/>
            <person name="Boedeker C."/>
            <person name="Pinto D."/>
            <person name="Vollmers J."/>
            <person name="Rivas-Marin E."/>
            <person name="Kohn T."/>
            <person name="Peeters S.H."/>
            <person name="Heuer A."/>
            <person name="Rast P."/>
            <person name="Oberbeckmann S."/>
            <person name="Bunk B."/>
            <person name="Jeske O."/>
            <person name="Meyerdierks A."/>
            <person name="Storesund J.E."/>
            <person name="Kallscheuer N."/>
            <person name="Luecker S."/>
            <person name="Lage O.M."/>
            <person name="Pohl T."/>
            <person name="Merkel B.J."/>
            <person name="Hornburger P."/>
            <person name="Mueller R.-W."/>
            <person name="Bruemmer F."/>
            <person name="Labrenz M."/>
            <person name="Spormann A.M."/>
            <person name="Op Den Camp H."/>
            <person name="Overmann J."/>
            <person name="Amann R."/>
            <person name="Jetten M.S.M."/>
            <person name="Mascher T."/>
            <person name="Medema M.H."/>
            <person name="Devos D.P."/>
            <person name="Kaster A.-K."/>
            <person name="Ovreas L."/>
            <person name="Rohde M."/>
            <person name="Galperin M.Y."/>
            <person name="Jogler C."/>
        </authorList>
    </citation>
    <scope>NUCLEOTIDE SEQUENCE [LARGE SCALE GENOMIC DNA]</scope>
    <source>
        <strain evidence="1 2">LF1</strain>
    </source>
</reference>
<protein>
    <submittedName>
        <fullName evidence="1">Uncharacterized protein</fullName>
    </submittedName>
</protein>
<organism evidence="1 2">
    <name type="scientific">Rubripirellula obstinata</name>
    <dbReference type="NCBI Taxonomy" id="406547"/>
    <lineage>
        <taxon>Bacteria</taxon>
        <taxon>Pseudomonadati</taxon>
        <taxon>Planctomycetota</taxon>
        <taxon>Planctomycetia</taxon>
        <taxon>Pirellulales</taxon>
        <taxon>Pirellulaceae</taxon>
        <taxon>Rubripirellula</taxon>
    </lineage>
</organism>
<evidence type="ECO:0000313" key="2">
    <source>
        <dbReference type="Proteomes" id="UP000322699"/>
    </source>
</evidence>
<evidence type="ECO:0000313" key="1">
    <source>
        <dbReference type="EMBL" id="KAA1260910.1"/>
    </source>
</evidence>
<accession>A0A5B1CMW0</accession>
<sequence length="344" mass="38497">MVRRWIAGTAPKRLVPAYISPVASSRFATTATFTITRPSEHDTLVQQVGRNKPLRRSSGNCMVRRWIAGTAPKRLVPAYISLVASSRFATTAKFTITRLSEHDTLVQQVGRNKPLRRSSGNCMVRRWIAGTAPKRLVPAYISPVTSSRFATTATFTITRPSEHDTLVQQVGRNKPLRRSSGNCMVRRWIAGTAPKRLVPAYISPVASSRFATTATFTITRPSEHDTLVQQVGRNKPLRRSSGNCMVRRWIAGTAPKRLVPAYILPVASSRFATTATFTITRLSEHDTLVQYLALDRLVPPLVNFCSTFSTYHCASLRNRLKRYEHNITRASLSDEVELPPKRTH</sequence>
<dbReference type="EMBL" id="VRLW01000001">
    <property type="protein sequence ID" value="KAA1260910.1"/>
    <property type="molecule type" value="Genomic_DNA"/>
</dbReference>
<gene>
    <name evidence="1" type="ORF">LF1_34520</name>
</gene>
<keyword evidence="2" id="KW-1185">Reference proteome</keyword>
<name>A0A5B1CMW0_9BACT</name>